<sequence length="608" mass="69333">MVDERWQVKISLFGLTYIKEHETVKDEDLLWTAPEILRGDVDRIGYTEGDLYSFAIIGSEIITKKQAWDLDNRKETPRDIIRMVSKVSINPPRPEVDLSEVDDDVIRALVGLVRDCWSENPRHRPGIKNVTQLLRSMQTERKINLMDHVMNTLENYASELEVEVQERMKELVAEKKKSDLLLLRMLPKPVAEKLKAGECVQPESYNSVTVFFSDVVSFTTLASKCTPMQICMVDERWQVKISLFGLTYIKEHETVKDEDLLWTAPEILRGDVDRIGYTEGDLYSFAIIGSEIITKKQAWDLDNRKETPRDIIRMVSKVSINPPRPEVDLSEVDDDVIRALVGLVRDCWSENPRHRPGIKNVTQLLRSMQTERKINLMDHVMNTLENYASELEVEVQERMKELVAEKKKSDLLLLRMLPKPVAEKLKAGECVQPESYNSVTVFFSDVVSFTTLASKCTPMQVVTLLNELYTFFDETISRHDVYKVETIGDGYLCASGVPIRNGLEHIREICNLALELVIGLKEFRVPHLPHECISIRVGIHSGSVVAGVVGLTMPRYCLFGDTVNTSSRMESNGKAGRIHLSADAKELLSKNYIGYHTRPRGDVLIKVR</sequence>
<dbReference type="SUPFAM" id="SSF56112">
    <property type="entry name" value="Protein kinase-like (PK-like)"/>
    <property type="match status" value="2"/>
</dbReference>
<evidence type="ECO:0000256" key="12">
    <source>
        <dbReference type="ARBA" id="ARBA00023170"/>
    </source>
</evidence>
<dbReference type="GO" id="GO:0009582">
    <property type="term" value="P:detection of abiotic stimulus"/>
    <property type="evidence" value="ECO:0007669"/>
    <property type="project" value="UniProtKB-ARBA"/>
</dbReference>
<dbReference type="InterPro" id="IPR001245">
    <property type="entry name" value="Ser-Thr/Tyr_kinase_cat_dom"/>
</dbReference>
<accession>A0A0N4YNT5</accession>
<dbReference type="Pfam" id="PF00211">
    <property type="entry name" value="Guanylate_cyc"/>
    <property type="match status" value="1"/>
</dbReference>
<reference evidence="21 22" key="2">
    <citation type="submission" date="2018-11" db="EMBL/GenBank/DDBJ databases">
        <authorList>
            <consortium name="Pathogen Informatics"/>
        </authorList>
    </citation>
    <scope>NUCLEOTIDE SEQUENCE [LARGE SCALE GENOMIC DNA]</scope>
</reference>
<keyword evidence="10" id="KW-0342">GTP-binding</keyword>
<dbReference type="PROSITE" id="PS50125">
    <property type="entry name" value="GUANYLATE_CYCLASE_2"/>
    <property type="match status" value="2"/>
</dbReference>
<keyword evidence="12" id="KW-0675">Receptor</keyword>
<dbReference type="FunFam" id="3.30.70.1230:FF:000035">
    <property type="entry name" value="Guanylate cyclase"/>
    <property type="match status" value="1"/>
</dbReference>
<dbReference type="GO" id="GO:0043005">
    <property type="term" value="C:neuron projection"/>
    <property type="evidence" value="ECO:0007669"/>
    <property type="project" value="UniProtKB-ARBA"/>
</dbReference>
<dbReference type="InterPro" id="IPR018297">
    <property type="entry name" value="A/G_cyclase_CS"/>
</dbReference>
<keyword evidence="7" id="KW-0547">Nucleotide-binding</keyword>
<evidence type="ECO:0000256" key="17">
    <source>
        <dbReference type="RuleBase" id="RU003431"/>
    </source>
</evidence>
<evidence type="ECO:0000256" key="6">
    <source>
        <dbReference type="ARBA" id="ARBA00022723"/>
    </source>
</evidence>
<gene>
    <name evidence="21" type="ORF">NBR_LOCUS18906</name>
</gene>
<evidence type="ECO:0000313" key="21">
    <source>
        <dbReference type="EMBL" id="VDL82634.1"/>
    </source>
</evidence>
<proteinExistence type="inferred from homology"/>
<dbReference type="InterPro" id="IPR011009">
    <property type="entry name" value="Kinase-like_dom_sf"/>
</dbReference>
<evidence type="ECO:0000313" key="22">
    <source>
        <dbReference type="Proteomes" id="UP000271162"/>
    </source>
</evidence>
<name>A0A0N4YNT5_NIPBR</name>
<evidence type="ECO:0000256" key="10">
    <source>
        <dbReference type="ARBA" id="ARBA00023134"/>
    </source>
</evidence>
<dbReference type="GO" id="GO:0009581">
    <property type="term" value="P:detection of external stimulus"/>
    <property type="evidence" value="ECO:0007669"/>
    <property type="project" value="UniProtKB-ARBA"/>
</dbReference>
<dbReference type="Proteomes" id="UP000271162">
    <property type="component" value="Unassembled WGS sequence"/>
</dbReference>
<feature type="coiled-coil region" evidence="18">
    <location>
        <begin position="381"/>
        <end position="408"/>
    </location>
</feature>
<evidence type="ECO:0000256" key="8">
    <source>
        <dbReference type="ARBA" id="ARBA00022842"/>
    </source>
</evidence>
<keyword evidence="6" id="KW-0479">Metal-binding</keyword>
<keyword evidence="18" id="KW-0175">Coiled coil</keyword>
<comment type="similarity">
    <text evidence="16">Belongs to the adenylyl cyclase class-4/guanylyl cyclase family.</text>
</comment>
<evidence type="ECO:0000256" key="7">
    <source>
        <dbReference type="ARBA" id="ARBA00022741"/>
    </source>
</evidence>
<evidence type="ECO:0000256" key="16">
    <source>
        <dbReference type="RuleBase" id="RU000405"/>
    </source>
</evidence>
<comment type="catalytic activity">
    <reaction evidence="1 17">
        <text>GTP = 3',5'-cyclic GMP + diphosphate</text>
        <dbReference type="Rhea" id="RHEA:13665"/>
        <dbReference type="ChEBI" id="CHEBI:33019"/>
        <dbReference type="ChEBI" id="CHEBI:37565"/>
        <dbReference type="ChEBI" id="CHEBI:57746"/>
        <dbReference type="EC" id="4.6.1.2"/>
    </reaction>
</comment>
<evidence type="ECO:0000256" key="13">
    <source>
        <dbReference type="ARBA" id="ARBA00023180"/>
    </source>
</evidence>
<feature type="domain" description="Guanylate cyclase" evidence="20">
    <location>
        <begin position="440"/>
        <end position="570"/>
    </location>
</feature>
<evidence type="ECO:0000256" key="11">
    <source>
        <dbReference type="ARBA" id="ARBA00023136"/>
    </source>
</evidence>
<keyword evidence="14 16" id="KW-0456">Lyase</keyword>
<keyword evidence="9" id="KW-1133">Transmembrane helix</keyword>
<dbReference type="PROSITE" id="PS50011">
    <property type="entry name" value="PROTEIN_KINASE_DOM"/>
    <property type="match status" value="1"/>
</dbReference>
<dbReference type="InterPro" id="IPR001054">
    <property type="entry name" value="A/G_cyclase"/>
</dbReference>
<evidence type="ECO:0000256" key="3">
    <source>
        <dbReference type="ARBA" id="ARBA00012202"/>
    </source>
</evidence>
<dbReference type="GO" id="GO:0004383">
    <property type="term" value="F:guanylate cyclase activity"/>
    <property type="evidence" value="ECO:0007669"/>
    <property type="project" value="UniProtKB-EC"/>
</dbReference>
<dbReference type="Gene3D" id="3.30.70.1230">
    <property type="entry name" value="Nucleotide cyclase"/>
    <property type="match status" value="2"/>
</dbReference>
<evidence type="ECO:0000256" key="15">
    <source>
        <dbReference type="ARBA" id="ARBA00023293"/>
    </source>
</evidence>
<dbReference type="GO" id="GO:0004016">
    <property type="term" value="F:adenylate cyclase activity"/>
    <property type="evidence" value="ECO:0007669"/>
    <property type="project" value="TreeGrafter"/>
</dbReference>
<dbReference type="AlphaFoldDB" id="A0A0N4YNT5"/>
<evidence type="ECO:0000256" key="4">
    <source>
        <dbReference type="ARBA" id="ARBA00022475"/>
    </source>
</evidence>
<dbReference type="SUPFAM" id="SSF55073">
    <property type="entry name" value="Nucleotide cyclase"/>
    <property type="match status" value="2"/>
</dbReference>
<keyword evidence="5" id="KW-0812">Transmembrane</keyword>
<evidence type="ECO:0000256" key="14">
    <source>
        <dbReference type="ARBA" id="ARBA00023239"/>
    </source>
</evidence>
<dbReference type="GO" id="GO:0046872">
    <property type="term" value="F:metal ion binding"/>
    <property type="evidence" value="ECO:0007669"/>
    <property type="project" value="UniProtKB-KW"/>
</dbReference>
<evidence type="ECO:0000256" key="2">
    <source>
        <dbReference type="ARBA" id="ARBA00004162"/>
    </source>
</evidence>
<keyword evidence="4" id="KW-1003">Cell membrane</keyword>
<evidence type="ECO:0000256" key="18">
    <source>
        <dbReference type="SAM" id="Coils"/>
    </source>
</evidence>
<dbReference type="OMA" id="MVDERWQ"/>
<reference evidence="23" key="1">
    <citation type="submission" date="2017-02" db="UniProtKB">
        <authorList>
            <consortium name="WormBaseParasite"/>
        </authorList>
    </citation>
    <scope>IDENTIFICATION</scope>
</reference>
<dbReference type="GO" id="GO:0004672">
    <property type="term" value="F:protein kinase activity"/>
    <property type="evidence" value="ECO:0007669"/>
    <property type="project" value="InterPro"/>
</dbReference>
<dbReference type="STRING" id="27835.A0A0N4YNT5"/>
<protein>
    <recommendedName>
        <fullName evidence="3 17">Guanylate cyclase</fullName>
        <ecNumber evidence="3 17">4.6.1.2</ecNumber>
    </recommendedName>
</protein>
<keyword evidence="15 17" id="KW-0141">cGMP biosynthesis</keyword>
<dbReference type="InterPro" id="IPR000719">
    <property type="entry name" value="Prot_kinase_dom"/>
</dbReference>
<dbReference type="PANTHER" id="PTHR11920">
    <property type="entry name" value="GUANYLYL CYCLASE"/>
    <property type="match status" value="1"/>
</dbReference>
<evidence type="ECO:0000313" key="23">
    <source>
        <dbReference type="WBParaSite" id="NBR_0001890501-mRNA-1"/>
    </source>
</evidence>
<feature type="domain" description="Guanylate cyclase" evidence="20">
    <location>
        <begin position="209"/>
        <end position="234"/>
    </location>
</feature>
<dbReference type="CDD" id="cd07302">
    <property type="entry name" value="CHD"/>
    <property type="match status" value="1"/>
</dbReference>
<evidence type="ECO:0000256" key="5">
    <source>
        <dbReference type="ARBA" id="ARBA00022692"/>
    </source>
</evidence>
<dbReference type="PROSITE" id="PS00452">
    <property type="entry name" value="GUANYLATE_CYCLASE_1"/>
    <property type="match status" value="1"/>
</dbReference>
<dbReference type="Pfam" id="PF07714">
    <property type="entry name" value="PK_Tyr_Ser-Thr"/>
    <property type="match status" value="2"/>
</dbReference>
<dbReference type="GO" id="GO:0009266">
    <property type="term" value="P:response to temperature stimulus"/>
    <property type="evidence" value="ECO:0007669"/>
    <property type="project" value="UniProtKB-ARBA"/>
</dbReference>
<dbReference type="GO" id="GO:0005886">
    <property type="term" value="C:plasma membrane"/>
    <property type="evidence" value="ECO:0007669"/>
    <property type="project" value="UniProtKB-SubCell"/>
</dbReference>
<dbReference type="EMBL" id="UYSL01023746">
    <property type="protein sequence ID" value="VDL82634.1"/>
    <property type="molecule type" value="Genomic_DNA"/>
</dbReference>
<dbReference type="GO" id="GO:0005525">
    <property type="term" value="F:GTP binding"/>
    <property type="evidence" value="ECO:0007669"/>
    <property type="project" value="UniProtKB-KW"/>
</dbReference>
<dbReference type="Gene3D" id="6.10.250.780">
    <property type="match status" value="2"/>
</dbReference>
<dbReference type="SMART" id="SM00044">
    <property type="entry name" value="CYCc"/>
    <property type="match status" value="1"/>
</dbReference>
<dbReference type="GO" id="GO:0042330">
    <property type="term" value="P:taxis"/>
    <property type="evidence" value="ECO:0007669"/>
    <property type="project" value="UniProtKB-ARBA"/>
</dbReference>
<dbReference type="WBParaSite" id="NBR_0001890501-mRNA-1">
    <property type="protein sequence ID" value="NBR_0001890501-mRNA-1"/>
    <property type="gene ID" value="NBR_0001890501"/>
</dbReference>
<dbReference type="PANTHER" id="PTHR11920:SF495">
    <property type="entry name" value="RECEPTOR-TYPE GUANYLATE CYCLASE GCY-7"/>
    <property type="match status" value="1"/>
</dbReference>
<keyword evidence="11" id="KW-0472">Membrane</keyword>
<dbReference type="Gene3D" id="1.10.510.10">
    <property type="entry name" value="Transferase(Phosphotransferase) domain 1"/>
    <property type="match status" value="2"/>
</dbReference>
<feature type="coiled-coil region" evidence="18">
    <location>
        <begin position="150"/>
        <end position="177"/>
    </location>
</feature>
<dbReference type="GO" id="GO:0005524">
    <property type="term" value="F:ATP binding"/>
    <property type="evidence" value="ECO:0007669"/>
    <property type="project" value="InterPro"/>
</dbReference>
<evidence type="ECO:0000259" key="19">
    <source>
        <dbReference type="PROSITE" id="PS50011"/>
    </source>
</evidence>
<dbReference type="GO" id="GO:0035556">
    <property type="term" value="P:intracellular signal transduction"/>
    <property type="evidence" value="ECO:0007669"/>
    <property type="project" value="InterPro"/>
</dbReference>
<comment type="subcellular location">
    <subcellularLocation>
        <location evidence="2">Cell membrane</location>
        <topology evidence="2">Single-pass membrane protein</topology>
    </subcellularLocation>
</comment>
<dbReference type="EC" id="4.6.1.2" evidence="3 17"/>
<keyword evidence="22" id="KW-1185">Reference proteome</keyword>
<organism evidence="23">
    <name type="scientific">Nippostrongylus brasiliensis</name>
    <name type="common">Rat hookworm</name>
    <dbReference type="NCBI Taxonomy" id="27835"/>
    <lineage>
        <taxon>Eukaryota</taxon>
        <taxon>Metazoa</taxon>
        <taxon>Ecdysozoa</taxon>
        <taxon>Nematoda</taxon>
        <taxon>Chromadorea</taxon>
        <taxon>Rhabditida</taxon>
        <taxon>Rhabditina</taxon>
        <taxon>Rhabditomorpha</taxon>
        <taxon>Strongyloidea</taxon>
        <taxon>Heligmosomidae</taxon>
        <taxon>Nippostrongylus</taxon>
    </lineage>
</organism>
<dbReference type="GO" id="GO:0007168">
    <property type="term" value="P:receptor guanylyl cyclase signaling pathway"/>
    <property type="evidence" value="ECO:0007669"/>
    <property type="project" value="TreeGrafter"/>
</dbReference>
<evidence type="ECO:0000256" key="9">
    <source>
        <dbReference type="ARBA" id="ARBA00022989"/>
    </source>
</evidence>
<feature type="domain" description="Protein kinase" evidence="19">
    <location>
        <begin position="1"/>
        <end position="134"/>
    </location>
</feature>
<keyword evidence="13" id="KW-0325">Glycoprotein</keyword>
<dbReference type="GO" id="GO:0001653">
    <property type="term" value="F:peptide receptor activity"/>
    <property type="evidence" value="ECO:0007669"/>
    <property type="project" value="TreeGrafter"/>
</dbReference>
<keyword evidence="8" id="KW-0460">Magnesium</keyword>
<dbReference type="InterPro" id="IPR029787">
    <property type="entry name" value="Nucleotide_cyclase"/>
</dbReference>
<evidence type="ECO:0000259" key="20">
    <source>
        <dbReference type="PROSITE" id="PS50125"/>
    </source>
</evidence>
<evidence type="ECO:0000256" key="1">
    <source>
        <dbReference type="ARBA" id="ARBA00001436"/>
    </source>
</evidence>
<dbReference type="InterPro" id="IPR050401">
    <property type="entry name" value="Cyclic_nucleotide_synthase"/>
</dbReference>